<dbReference type="GO" id="GO:0005737">
    <property type="term" value="C:cytoplasm"/>
    <property type="evidence" value="ECO:0007669"/>
    <property type="project" value="UniProtKB-SubCell"/>
</dbReference>
<keyword evidence="3 7" id="KW-0028">Amino-acid biosynthesis</keyword>
<feature type="binding site" evidence="7">
    <location>
        <position position="312"/>
    </location>
    <ligand>
        <name>3-phosphoshikimate</name>
        <dbReference type="ChEBI" id="CHEBI:145989"/>
    </ligand>
</feature>
<dbReference type="InterPro" id="IPR023193">
    <property type="entry name" value="EPSP_synthase_CS"/>
</dbReference>
<feature type="binding site" evidence="7">
    <location>
        <position position="339"/>
    </location>
    <ligand>
        <name>3-phosphoshikimate</name>
        <dbReference type="ChEBI" id="CHEBI:145989"/>
    </ligand>
</feature>
<sequence>MEKVKIYPAKLAGTVQVPSSKSMGHREIICAGLAGGTSIVDNISMSKDIEATMRVLRAMNVSVDEIPSMIEGRKALQITGTGHPIAAADNVDCGESGSTLRFFIPLGANLGCPLTFIGHGKLVSRPLQAYYDILDKQFVQYFNDNGNLPLTVNGHLMPGKFELPGDVSSQFVSGLLFALPLLKGDSEIIITSPLESASYVDMTLNCLAKYGVKVENVDGAHRHYLVLGKQHFKAQDSKVEGDWSQAAFWTVGGALGAGITASGVDFASLQGDKAVVEIMQRMCADIAQNADSVTVNSGATQATVIDASNCPDIIPVLTVLAAVSDGTTKIINAGRLRIKECDRLAAMTSELNKMGAAITEEPEGLTLIGKPEGLRGGVEVDAWNDHRIAMSLAIAAQCCAEPIILTGAGSVSKSYPDFWQDYQSVGGKIEVLA</sequence>
<feature type="binding site" evidence="7">
    <location>
        <position position="413"/>
    </location>
    <ligand>
        <name>phosphoenolpyruvate</name>
        <dbReference type="ChEBI" id="CHEBI:58702"/>
    </ligand>
</feature>
<dbReference type="SUPFAM" id="SSF55205">
    <property type="entry name" value="EPT/RTPC-like"/>
    <property type="match status" value="1"/>
</dbReference>
<feature type="binding site" evidence="7">
    <location>
        <position position="22"/>
    </location>
    <ligand>
        <name>3-phosphoshikimate</name>
        <dbReference type="ChEBI" id="CHEBI:145989"/>
    </ligand>
</feature>
<dbReference type="UniPathway" id="UPA00053">
    <property type="reaction ID" value="UER00089"/>
</dbReference>
<dbReference type="GO" id="GO:0003866">
    <property type="term" value="F:3-phosphoshikimate 1-carboxyvinyltransferase activity"/>
    <property type="evidence" value="ECO:0007669"/>
    <property type="project" value="UniProtKB-UniRule"/>
</dbReference>
<feature type="binding site" evidence="7">
    <location>
        <position position="170"/>
    </location>
    <ligand>
        <name>phosphoenolpyruvate</name>
        <dbReference type="ChEBI" id="CHEBI:58702"/>
    </ligand>
</feature>
<feature type="binding site" evidence="7">
    <location>
        <position position="170"/>
    </location>
    <ligand>
        <name>3-phosphoshikimate</name>
        <dbReference type="ChEBI" id="CHEBI:145989"/>
    </ligand>
</feature>
<dbReference type="AlphaFoldDB" id="A0A1Q6RA30"/>
<evidence type="ECO:0000313" key="10">
    <source>
        <dbReference type="Proteomes" id="UP000186777"/>
    </source>
</evidence>
<keyword evidence="7" id="KW-0963">Cytoplasm</keyword>
<feature type="binding site" evidence="7">
    <location>
        <position position="168"/>
    </location>
    <ligand>
        <name>3-phosphoshikimate</name>
        <dbReference type="ChEBI" id="CHEBI:145989"/>
    </ligand>
</feature>
<evidence type="ECO:0000256" key="3">
    <source>
        <dbReference type="ARBA" id="ARBA00022605"/>
    </source>
</evidence>
<dbReference type="STRING" id="626940.BHW43_02265"/>
<comment type="similarity">
    <text evidence="2 7">Belongs to the EPSP synthase family.</text>
</comment>
<reference evidence="9 10" key="1">
    <citation type="journal article" date="2016" name="Nat. Biotechnol.">
        <title>Measurement of bacterial replication rates in microbial communities.</title>
        <authorList>
            <person name="Brown C.T."/>
            <person name="Olm M.R."/>
            <person name="Thomas B.C."/>
            <person name="Banfield J.F."/>
        </authorList>
    </citation>
    <scope>NUCLEOTIDE SEQUENCE [LARGE SCALE GENOMIC DNA]</scope>
    <source>
        <strain evidence="9">46_33</strain>
    </source>
</reference>
<dbReference type="CDD" id="cd01556">
    <property type="entry name" value="EPSP_synthase"/>
    <property type="match status" value="1"/>
</dbReference>
<evidence type="ECO:0000259" key="8">
    <source>
        <dbReference type="Pfam" id="PF00275"/>
    </source>
</evidence>
<dbReference type="PANTHER" id="PTHR21090">
    <property type="entry name" value="AROM/DEHYDROQUINATE SYNTHASE"/>
    <property type="match status" value="1"/>
</dbReference>
<dbReference type="Gene3D" id="3.65.10.10">
    <property type="entry name" value="Enolpyruvate transferase domain"/>
    <property type="match status" value="2"/>
</dbReference>
<keyword evidence="4 7" id="KW-0808">Transferase</keyword>
<evidence type="ECO:0000256" key="4">
    <source>
        <dbReference type="ARBA" id="ARBA00022679"/>
    </source>
</evidence>
<evidence type="ECO:0000256" key="7">
    <source>
        <dbReference type="HAMAP-Rule" id="MF_00210"/>
    </source>
</evidence>
<keyword evidence="5 7" id="KW-0057">Aromatic amino acid biosynthesis</keyword>
<evidence type="ECO:0000256" key="2">
    <source>
        <dbReference type="ARBA" id="ARBA00009948"/>
    </source>
</evidence>
<comment type="function">
    <text evidence="7">Catalyzes the transfer of the enolpyruvyl moiety of phosphoenolpyruvate (PEP) to the 5-hydroxyl of shikimate-3-phosphate (S3P) to produce enolpyruvyl shikimate-3-phosphate and inorganic phosphate.</text>
</comment>
<evidence type="ECO:0000256" key="1">
    <source>
        <dbReference type="ARBA" id="ARBA00004811"/>
    </source>
</evidence>
<feature type="binding site" evidence="7">
    <location>
        <position position="125"/>
    </location>
    <ligand>
        <name>phosphoenolpyruvate</name>
        <dbReference type="ChEBI" id="CHEBI:58702"/>
    </ligand>
</feature>
<evidence type="ECO:0000313" key="9">
    <source>
        <dbReference type="EMBL" id="OLA39170.1"/>
    </source>
</evidence>
<proteinExistence type="inferred from homology"/>
<dbReference type="Pfam" id="PF00275">
    <property type="entry name" value="EPSP_synthase"/>
    <property type="match status" value="1"/>
</dbReference>
<feature type="binding site" evidence="7">
    <location>
        <position position="97"/>
    </location>
    <ligand>
        <name>phosphoenolpyruvate</name>
        <dbReference type="ChEBI" id="CHEBI:58702"/>
    </ligand>
</feature>
<protein>
    <recommendedName>
        <fullName evidence="7">3-phosphoshikimate 1-carboxyvinyltransferase</fullName>
        <ecNumber evidence="7">2.5.1.19</ecNumber>
    </recommendedName>
    <alternativeName>
        <fullName evidence="7">5-enolpyruvylshikimate-3-phosphate synthase</fullName>
        <shortName evidence="7">EPSP synthase</shortName>
        <shortName evidence="7">EPSPS</shortName>
    </alternativeName>
</protein>
<feature type="domain" description="Enolpyruvate transferase" evidence="8">
    <location>
        <begin position="8"/>
        <end position="420"/>
    </location>
</feature>
<dbReference type="InterPro" id="IPR001986">
    <property type="entry name" value="Enolpyruvate_Tfrase_dom"/>
</dbReference>
<dbReference type="PIRSF" id="PIRSF000505">
    <property type="entry name" value="EPSPS"/>
    <property type="match status" value="1"/>
</dbReference>
<feature type="binding site" evidence="7">
    <location>
        <position position="196"/>
    </location>
    <ligand>
        <name>3-phosphoshikimate</name>
        <dbReference type="ChEBI" id="CHEBI:145989"/>
    </ligand>
</feature>
<dbReference type="GO" id="GO:0008652">
    <property type="term" value="P:amino acid biosynthetic process"/>
    <property type="evidence" value="ECO:0007669"/>
    <property type="project" value="UniProtKB-KW"/>
</dbReference>
<name>A0A1Q6RA30_9FIRM</name>
<dbReference type="HAMAP" id="MF_00210">
    <property type="entry name" value="EPSP_synth"/>
    <property type="match status" value="1"/>
</dbReference>
<evidence type="ECO:0000256" key="6">
    <source>
        <dbReference type="ARBA" id="ARBA00044633"/>
    </source>
</evidence>
<dbReference type="PANTHER" id="PTHR21090:SF5">
    <property type="entry name" value="PENTAFUNCTIONAL AROM POLYPEPTIDE"/>
    <property type="match status" value="1"/>
</dbReference>
<gene>
    <name evidence="7" type="primary">aroA</name>
    <name evidence="9" type="ORF">BHW43_02265</name>
</gene>
<feature type="binding site" evidence="7">
    <location>
        <position position="387"/>
    </location>
    <ligand>
        <name>phosphoenolpyruvate</name>
        <dbReference type="ChEBI" id="CHEBI:58702"/>
    </ligand>
</feature>
<feature type="binding site" evidence="7">
    <location>
        <position position="21"/>
    </location>
    <ligand>
        <name>3-phosphoshikimate</name>
        <dbReference type="ChEBI" id="CHEBI:145989"/>
    </ligand>
</feature>
<comment type="catalytic activity">
    <reaction evidence="6">
        <text>3-phosphoshikimate + phosphoenolpyruvate = 5-O-(1-carboxyvinyl)-3-phosphoshikimate + phosphate</text>
        <dbReference type="Rhea" id="RHEA:21256"/>
        <dbReference type="ChEBI" id="CHEBI:43474"/>
        <dbReference type="ChEBI" id="CHEBI:57701"/>
        <dbReference type="ChEBI" id="CHEBI:58702"/>
        <dbReference type="ChEBI" id="CHEBI:145989"/>
        <dbReference type="EC" id="2.5.1.19"/>
    </reaction>
    <physiologicalReaction direction="left-to-right" evidence="6">
        <dbReference type="Rhea" id="RHEA:21257"/>
    </physiologicalReaction>
</comment>
<dbReference type="InterPro" id="IPR013792">
    <property type="entry name" value="RNA3'P_cycl/enolpyr_Trfase_a/b"/>
</dbReference>
<accession>A0A1Q6RA30</accession>
<evidence type="ECO:0000256" key="5">
    <source>
        <dbReference type="ARBA" id="ARBA00023141"/>
    </source>
</evidence>
<comment type="subunit">
    <text evidence="7">Monomer.</text>
</comment>
<dbReference type="InterPro" id="IPR036968">
    <property type="entry name" value="Enolpyruvate_Tfrase_sf"/>
</dbReference>
<comment type="caution">
    <text evidence="9">The sequence shown here is derived from an EMBL/GenBank/DDBJ whole genome shotgun (WGS) entry which is preliminary data.</text>
</comment>
<comment type="pathway">
    <text evidence="1 7">Metabolic intermediate biosynthesis; chorismate biosynthesis; chorismate from D-erythrose 4-phosphate and phosphoenolpyruvate: step 6/7.</text>
</comment>
<feature type="binding site" evidence="7">
    <location>
        <position position="26"/>
    </location>
    <ligand>
        <name>3-phosphoshikimate</name>
        <dbReference type="ChEBI" id="CHEBI:145989"/>
    </ligand>
</feature>
<dbReference type="GO" id="GO:0009073">
    <property type="term" value="P:aromatic amino acid family biosynthetic process"/>
    <property type="evidence" value="ECO:0007669"/>
    <property type="project" value="UniProtKB-KW"/>
</dbReference>
<dbReference type="EMBL" id="MNTG01000002">
    <property type="protein sequence ID" value="OLA39170.1"/>
    <property type="molecule type" value="Genomic_DNA"/>
</dbReference>
<dbReference type="EC" id="2.5.1.19" evidence="7"/>
<comment type="subcellular location">
    <subcellularLocation>
        <location evidence="7">Cytoplasm</location>
    </subcellularLocation>
</comment>
<comment type="caution">
    <text evidence="7">Lacks conserved residue(s) required for the propagation of feature annotation.</text>
</comment>
<dbReference type="PROSITE" id="PS00885">
    <property type="entry name" value="EPSP_SYNTHASE_2"/>
    <property type="match status" value="1"/>
</dbReference>
<dbReference type="InterPro" id="IPR006264">
    <property type="entry name" value="EPSP_synthase"/>
</dbReference>
<dbReference type="GO" id="GO:0009423">
    <property type="term" value="P:chorismate biosynthetic process"/>
    <property type="evidence" value="ECO:0007669"/>
    <property type="project" value="UniProtKB-UniRule"/>
</dbReference>
<dbReference type="RefSeq" id="WP_303679344.1">
    <property type="nucleotide sequence ID" value="NZ_MNTG01000002.1"/>
</dbReference>
<feature type="active site" description="Proton acceptor" evidence="7">
    <location>
        <position position="312"/>
    </location>
</feature>
<organism evidence="9 10">
    <name type="scientific">Phascolarctobacterium succinatutens</name>
    <dbReference type="NCBI Taxonomy" id="626940"/>
    <lineage>
        <taxon>Bacteria</taxon>
        <taxon>Bacillati</taxon>
        <taxon>Bacillota</taxon>
        <taxon>Negativicutes</taxon>
        <taxon>Acidaminococcales</taxon>
        <taxon>Acidaminococcaceae</taxon>
        <taxon>Phascolarctobacterium</taxon>
    </lineage>
</organism>
<feature type="binding site" evidence="7">
    <location>
        <position position="343"/>
    </location>
    <ligand>
        <name>phosphoenolpyruvate</name>
        <dbReference type="ChEBI" id="CHEBI:58702"/>
    </ligand>
</feature>
<dbReference type="Proteomes" id="UP000186777">
    <property type="component" value="Unassembled WGS sequence"/>
</dbReference>
<feature type="binding site" evidence="7">
    <location>
        <position position="21"/>
    </location>
    <ligand>
        <name>phosphoenolpyruvate</name>
        <dbReference type="ChEBI" id="CHEBI:58702"/>
    </ligand>
</feature>
<dbReference type="NCBIfam" id="TIGR01356">
    <property type="entry name" value="aroA"/>
    <property type="match status" value="1"/>
</dbReference>
<feature type="binding site" evidence="7">
    <location>
        <position position="169"/>
    </location>
    <ligand>
        <name>3-phosphoshikimate</name>
        <dbReference type="ChEBI" id="CHEBI:145989"/>
    </ligand>
</feature>